<dbReference type="RefSeq" id="WP_109265048.1">
    <property type="nucleotide sequence ID" value="NZ_QEWP01000011.1"/>
</dbReference>
<evidence type="ECO:0000256" key="6">
    <source>
        <dbReference type="ARBA" id="ARBA00022759"/>
    </source>
</evidence>
<dbReference type="OrthoDB" id="9758243at2"/>
<dbReference type="EC" id="3.1.21.3" evidence="10"/>
<dbReference type="Pfam" id="PF04313">
    <property type="entry name" value="HSDR_N"/>
    <property type="match status" value="1"/>
</dbReference>
<dbReference type="InterPro" id="IPR027417">
    <property type="entry name" value="P-loop_NTPase"/>
</dbReference>
<dbReference type="SMART" id="SM00487">
    <property type="entry name" value="DEXDc"/>
    <property type="match status" value="1"/>
</dbReference>
<dbReference type="InterPro" id="IPR004473">
    <property type="entry name" value="Restrct_endonuc_typeI_HsdR"/>
</dbReference>
<dbReference type="InterPro" id="IPR055180">
    <property type="entry name" value="HsdR_RecA-like_helicase_dom_2"/>
</dbReference>
<dbReference type="PANTHER" id="PTHR30195:SF15">
    <property type="entry name" value="TYPE I RESTRICTION ENZYME HINDI ENDONUCLEASE SUBUNIT"/>
    <property type="match status" value="1"/>
</dbReference>
<dbReference type="SUPFAM" id="SSF52540">
    <property type="entry name" value="P-loop containing nucleoside triphosphate hydrolases"/>
    <property type="match status" value="1"/>
</dbReference>
<evidence type="ECO:0000256" key="4">
    <source>
        <dbReference type="ARBA" id="ARBA00022741"/>
    </source>
</evidence>
<dbReference type="Pfam" id="PF22679">
    <property type="entry name" value="T1R_D3-like"/>
    <property type="match status" value="1"/>
</dbReference>
<evidence type="ECO:0000259" key="11">
    <source>
        <dbReference type="PROSITE" id="PS51192"/>
    </source>
</evidence>
<dbReference type="CDD" id="cd18800">
    <property type="entry name" value="SF2_C_EcoR124I-like"/>
    <property type="match status" value="1"/>
</dbReference>
<feature type="domain" description="Helicase ATP-binding" evidence="11">
    <location>
        <begin position="318"/>
        <end position="504"/>
    </location>
</feature>
<dbReference type="PROSITE" id="PS51192">
    <property type="entry name" value="HELICASE_ATP_BIND_1"/>
    <property type="match status" value="1"/>
</dbReference>
<reference evidence="12 13" key="1">
    <citation type="submission" date="2018-05" db="EMBL/GenBank/DDBJ databases">
        <title>Marinilabilia rubrum sp. nov., isolated from saltern sediment.</title>
        <authorList>
            <person name="Zhang R."/>
        </authorList>
    </citation>
    <scope>NUCLEOTIDE SEQUENCE [LARGE SCALE GENOMIC DNA]</scope>
    <source>
        <strain evidence="12 13">WTE16</strain>
    </source>
</reference>
<comment type="similarity">
    <text evidence="2 10">Belongs to the HsdR family.</text>
</comment>
<keyword evidence="13" id="KW-1185">Reference proteome</keyword>
<sequence>MILSNDNKYRGNLGTTLTLDEYNHVEKPFMEQLIDLGWDKGENQVLELKMQQSPADSFRSSFSDVILQPRLRNALKKINPFLTEPQIDETVRKISTFDKNSLIENNQYVLSKLLENTRVSKNEETGELSPTVRYIDFENIENNIFTAISQFKVSVTGTDHHIIPDIVLFVNGLPLVVVEAKSSKVKEPIPEAIDQLMRYSEQRGDTGEGNKELFFYNQFLITTCRTEAKFGTITTQIEKYFYRWTDPYPKDVNDLKHGKSSPNDQQRLVAGMLEPKNLLDILQVFTVFKTDDKGKKIKIVGRYQQFRAVKLATKRLIEGKTPIERGGIIWHTQGSGKSLTMMFMVREMKLHNHLMPWKIIFVTDRTQLEEQLSETGQSIGFTIKEAKRINPDQPNPKGNSLKELLSNDNSDLVMAMIHKFQENGELPKTDDLKASTNNLSIFPELNTSSNVLIMTDEAHRSQYSILAANLDHALPNATHIGFTGTPTDKAEKKYKDYIDKYTMRQSIDDGVTLEIVYEGFTHNAEVRDKKGMDKEFEDVFSEYNLTERLKILGFGSRDAYLDSINTIREKARKMIDHYVEQIFPGGFKAQIVANSRIAAVRYKAAIDEAMKKKIAELNEKNIMNLRPEQIEILKQMEAAVVISGSHNDSIEIKAYTNRKYHNRSIKRFKLPFGEKDEEDDSINGNVGIVVVNNMLLTGFDAPIEQVLYLDRVIIAHNLLQTIARVNRVGPEGKDNGFVVDFVGVGHHLKRALDTYAEKELKEIVDCISDDEAELNELIKAHNDIWDFLKKQGMEDLSDSDAFFDIFYDEDIRFEYIELYNKLTSCFNTVLPRKEALEFLHEWRAFTEINDLANKHLRDDRFSMKGIPPKLRNIADEYLLSKGIEQKVAPISIIADDFQKHVKTKKREKTKAAEVEHAIRHYIDINIDEDPELFASFSEALDEILKNFKGNWKVIYEELEKLREKIKNREKEKTFGLDRKKQMPFFRIFKSELFENRDLNEDEIAHNVNLTQHVFNLVSREIRLAGFWDSTPSQAKLKGDLQKLLLSPDFNKLPNIILRKNEIISRIMELAKTNHFKIIQD</sequence>
<dbReference type="GO" id="GO:0003677">
    <property type="term" value="F:DNA binding"/>
    <property type="evidence" value="ECO:0007669"/>
    <property type="project" value="UniProtKB-KW"/>
</dbReference>
<dbReference type="GO" id="GO:0005524">
    <property type="term" value="F:ATP binding"/>
    <property type="evidence" value="ECO:0007669"/>
    <property type="project" value="UniProtKB-KW"/>
</dbReference>
<accession>A0A2U2B6V9</accession>
<comment type="function">
    <text evidence="10">Subunit R is required for both nuclease and ATPase activities, but not for modification.</text>
</comment>
<keyword evidence="4 10" id="KW-0547">Nucleotide-binding</keyword>
<comment type="catalytic activity">
    <reaction evidence="1 10">
        <text>Endonucleolytic cleavage of DNA to give random double-stranded fragments with terminal 5'-phosphates, ATP is simultaneously hydrolyzed.</text>
        <dbReference type="EC" id="3.1.21.3"/>
    </reaction>
</comment>
<evidence type="ECO:0000256" key="10">
    <source>
        <dbReference type="RuleBase" id="RU364115"/>
    </source>
</evidence>
<keyword evidence="8 10" id="KW-0067">ATP-binding</keyword>
<evidence type="ECO:0000256" key="8">
    <source>
        <dbReference type="ARBA" id="ARBA00022840"/>
    </source>
</evidence>
<dbReference type="InterPro" id="IPR051268">
    <property type="entry name" value="Type-I_R_enzyme_R_subunit"/>
</dbReference>
<dbReference type="EMBL" id="QEWP01000011">
    <property type="protein sequence ID" value="PWD98786.1"/>
    <property type="molecule type" value="Genomic_DNA"/>
</dbReference>
<name>A0A2U2B6V9_9BACT</name>
<comment type="caution">
    <text evidence="12">The sequence shown here is derived from an EMBL/GenBank/DDBJ whole genome shotgun (WGS) entry which is preliminary data.</text>
</comment>
<organism evidence="12 13">
    <name type="scientific">Marinilabilia rubra</name>
    <dbReference type="NCBI Taxonomy" id="2162893"/>
    <lineage>
        <taxon>Bacteria</taxon>
        <taxon>Pseudomonadati</taxon>
        <taxon>Bacteroidota</taxon>
        <taxon>Bacteroidia</taxon>
        <taxon>Marinilabiliales</taxon>
        <taxon>Marinilabiliaceae</taxon>
        <taxon>Marinilabilia</taxon>
    </lineage>
</organism>
<gene>
    <name evidence="12" type="ORF">DDZ16_13690</name>
</gene>
<evidence type="ECO:0000313" key="12">
    <source>
        <dbReference type="EMBL" id="PWD98786.1"/>
    </source>
</evidence>
<evidence type="ECO:0000256" key="1">
    <source>
        <dbReference type="ARBA" id="ARBA00000851"/>
    </source>
</evidence>
<dbReference type="InterPro" id="IPR014001">
    <property type="entry name" value="Helicase_ATP-bd"/>
</dbReference>
<keyword evidence="3" id="KW-0540">Nuclease</keyword>
<dbReference type="InterPro" id="IPR021810">
    <property type="entry name" value="T1RH-like_C"/>
</dbReference>
<dbReference type="Gene3D" id="3.40.50.300">
    <property type="entry name" value="P-loop containing nucleotide triphosphate hydrolases"/>
    <property type="match status" value="2"/>
</dbReference>
<dbReference type="Proteomes" id="UP000244956">
    <property type="component" value="Unassembled WGS sequence"/>
</dbReference>
<protein>
    <recommendedName>
        <fullName evidence="10">Type I restriction enzyme endonuclease subunit</fullName>
        <shortName evidence="10">R protein</shortName>
        <ecNumber evidence="10">3.1.21.3</ecNumber>
    </recommendedName>
</protein>
<dbReference type="CDD" id="cd22332">
    <property type="entry name" value="HsdR_N"/>
    <property type="match status" value="1"/>
</dbReference>
<dbReference type="InterPro" id="IPR007409">
    <property type="entry name" value="Restrct_endonuc_type1_HsdR_N"/>
</dbReference>
<dbReference type="GO" id="GO:0009035">
    <property type="term" value="F:type I site-specific deoxyribonuclease activity"/>
    <property type="evidence" value="ECO:0007669"/>
    <property type="project" value="UniProtKB-EC"/>
</dbReference>
<dbReference type="GO" id="GO:0009307">
    <property type="term" value="P:DNA restriction-modification system"/>
    <property type="evidence" value="ECO:0007669"/>
    <property type="project" value="UniProtKB-KW"/>
</dbReference>
<evidence type="ECO:0000256" key="5">
    <source>
        <dbReference type="ARBA" id="ARBA00022747"/>
    </source>
</evidence>
<keyword evidence="6 12" id="KW-0255">Endonuclease</keyword>
<keyword evidence="9 10" id="KW-0238">DNA-binding</keyword>
<dbReference type="Gene3D" id="3.90.1570.50">
    <property type="match status" value="1"/>
</dbReference>
<keyword evidence="5 10" id="KW-0680">Restriction system</keyword>
<comment type="subunit">
    <text evidence="10">The type I restriction/modification system is composed of three polypeptides R, M and S.</text>
</comment>
<evidence type="ECO:0000256" key="9">
    <source>
        <dbReference type="ARBA" id="ARBA00023125"/>
    </source>
</evidence>
<evidence type="ECO:0000256" key="2">
    <source>
        <dbReference type="ARBA" id="ARBA00008598"/>
    </source>
</evidence>
<dbReference type="AlphaFoldDB" id="A0A2U2B6V9"/>
<dbReference type="Pfam" id="PF18766">
    <property type="entry name" value="SWI2_SNF2"/>
    <property type="match status" value="1"/>
</dbReference>
<proteinExistence type="inferred from homology"/>
<keyword evidence="7 10" id="KW-0378">Hydrolase</keyword>
<evidence type="ECO:0000256" key="7">
    <source>
        <dbReference type="ARBA" id="ARBA00022801"/>
    </source>
</evidence>
<dbReference type="NCBIfam" id="TIGR00348">
    <property type="entry name" value="hsdR"/>
    <property type="match status" value="1"/>
</dbReference>
<dbReference type="InterPro" id="IPR040980">
    <property type="entry name" value="SWI2_SNF2"/>
</dbReference>
<dbReference type="PANTHER" id="PTHR30195">
    <property type="entry name" value="TYPE I SITE-SPECIFIC DEOXYRIBONUCLEASE PROTEIN SUBUNIT M AND R"/>
    <property type="match status" value="1"/>
</dbReference>
<evidence type="ECO:0000256" key="3">
    <source>
        <dbReference type="ARBA" id="ARBA00022722"/>
    </source>
</evidence>
<dbReference type="Pfam" id="PF11867">
    <property type="entry name" value="T1RH-like_C"/>
    <property type="match status" value="1"/>
</dbReference>
<evidence type="ECO:0000313" key="13">
    <source>
        <dbReference type="Proteomes" id="UP000244956"/>
    </source>
</evidence>